<protein>
    <recommendedName>
        <fullName evidence="1">CHAT domain-containing protein</fullName>
    </recommendedName>
</protein>
<evidence type="ECO:0000313" key="2">
    <source>
        <dbReference type="EMBL" id="MBP2325905.1"/>
    </source>
</evidence>
<feature type="domain" description="CHAT" evidence="1">
    <location>
        <begin position="1056"/>
        <end position="1307"/>
    </location>
</feature>
<organism evidence="2 3">
    <name type="scientific">Kibdelosporangium banguiense</name>
    <dbReference type="NCBI Taxonomy" id="1365924"/>
    <lineage>
        <taxon>Bacteria</taxon>
        <taxon>Bacillati</taxon>
        <taxon>Actinomycetota</taxon>
        <taxon>Actinomycetes</taxon>
        <taxon>Pseudonocardiales</taxon>
        <taxon>Pseudonocardiaceae</taxon>
        <taxon>Kibdelosporangium</taxon>
    </lineage>
</organism>
<proteinExistence type="predicted"/>
<accession>A0ABS4TNB7</accession>
<keyword evidence="3" id="KW-1185">Reference proteome</keyword>
<name>A0ABS4TNB7_9PSEU</name>
<comment type="caution">
    <text evidence="2">The sequence shown here is derived from an EMBL/GenBank/DDBJ whole genome shotgun (WGS) entry which is preliminary data.</text>
</comment>
<reference evidence="2 3" key="1">
    <citation type="submission" date="2021-03" db="EMBL/GenBank/DDBJ databases">
        <title>Sequencing the genomes of 1000 actinobacteria strains.</title>
        <authorList>
            <person name="Klenk H.-P."/>
        </authorList>
    </citation>
    <scope>NUCLEOTIDE SEQUENCE [LARGE SCALE GENOMIC DNA]</scope>
    <source>
        <strain evidence="2 3">DSM 46670</strain>
    </source>
</reference>
<dbReference type="Proteomes" id="UP001519332">
    <property type="component" value="Unassembled WGS sequence"/>
</dbReference>
<dbReference type="Pfam" id="PF12770">
    <property type="entry name" value="CHAT"/>
    <property type="match status" value="1"/>
</dbReference>
<evidence type="ECO:0000259" key="1">
    <source>
        <dbReference type="Pfam" id="PF12770"/>
    </source>
</evidence>
<dbReference type="RefSeq" id="WP_209643037.1">
    <property type="nucleotide sequence ID" value="NZ_JAGINW010000001.1"/>
</dbReference>
<gene>
    <name evidence="2" type="ORF">JOF56_006290</name>
</gene>
<dbReference type="InterPro" id="IPR024983">
    <property type="entry name" value="CHAT_dom"/>
</dbReference>
<evidence type="ECO:0000313" key="3">
    <source>
        <dbReference type="Proteomes" id="UP001519332"/>
    </source>
</evidence>
<dbReference type="EMBL" id="JAGINW010000001">
    <property type="protein sequence ID" value="MBP2325905.1"/>
    <property type="molecule type" value="Genomic_DNA"/>
</dbReference>
<sequence>MQLSDTDVEAFRQAMTASDAPVAEAAETLSSLTDQAIALARQDSRQGLAMLDKLLAMCSGIAALAGNAAALGYNRAALLRLENKFAEAGDGYRSVVSDFESSQDPDVGFWVALALYNHITMVTQEGPEDAAADRIPPLVGKFRDLFGHSADPRLLARVRYAMRLELELLQRLDRNEEAAASRARLEELVRPAVEQVLAKLDQDDPPGPADEAAPKWPLPREQLVTSLVVDFESCLDMVREVADAEPAALFQMIEARPVLLSRAALTMFAAARDGLIFGAQGEEDSARIGRGLGQLLAALDYLHKNPGNYPLGPGPIESLLGAVDVSISMADALAYARSPDMVRMLSVPYVHALAEASMTLLGEGQWRRAARLHLLLLAAVERVPDCGEGRGMVTMARFRWLFVARQVLINLPDGRVLHSAADAGRRVLASYEGKPGSERFEAETMLALAALYFEPYSAGRTSENYVADMRRWIARLEEETLDPVEVDEGVTTRMPAFAEVVDISEDYVNRAMDLAVPVQQTHLRSLMLNIKRARTILGQEIDHAELADIAARVASAEDVDSYPQLLANALIMQLGTGQVPDEAALDRLLTYPIEEIAERSGREAAHAVLVCAGQVLAGGDRARGRRLFAESRDFVRGLAERDRFQVLLIHQDLLMNTRDLLLDENLVPQESLDALLGRITAGNWPADRAAPALITYFRLGHESAGSAAAEAEWFDAMSSMSRLFPSFVEDNEDVLGYLTAGLLARASIRAFERGDSAHALRTQATACSLYLTMSTPDAAMESLTLIARFVAEVDGKGLAQAAADTLAQIAVVAENMIGAAATDVLQTIWSQVIGASAWEAKAEEVFACMQLAKGARFVDALRSGISFDARSDEDAARLLDLIGQAEDDPNADLDAVTLVTPYSERLDDVGTVTAAAQRENLERTFDALVQCALTGSATPSLRLLDLATTCDLLPADTVLLFSHLTHTPGGGRSLVTLMISKDRIALVPNEILDAGTAGQRLELHIDNRVRTFDRLAGAVFDLRQEVQAEPGPFRVIARSGEDALDECLALYGPVADLLREEYAAGRRHLVIVPHGPLHFAPLHLLHLDGRPLAEAWTVTYMPNLALLERLMSPPPSGKTGMVAVGLGFADGSLDPIPEAVEEAEAVAAKFGSQALIDADATENAVFEALAGARLFHIATHGVHNVAAPAFQSLYVADERVSAHELLRLDLQGLELVTLSACETALGRFDAADNLRGIPAHLLLRGAEAVVGTLWPVESQTSRDFFTTLYEMLHDGSSKLTAFAAAQKRTRAAHPQYRDWGAFYYMGDWR</sequence>